<keyword evidence="10" id="KW-1185">Reference proteome</keyword>
<dbReference type="InterPro" id="IPR004364">
    <property type="entry name" value="Aa-tRNA-synt_II"/>
</dbReference>
<evidence type="ECO:0000256" key="3">
    <source>
        <dbReference type="ARBA" id="ARBA00022741"/>
    </source>
</evidence>
<dbReference type="NCBIfam" id="TIGR00459">
    <property type="entry name" value="aspS_bact"/>
    <property type="match status" value="1"/>
</dbReference>
<dbReference type="PANTHER" id="PTHR22594:SF5">
    <property type="entry name" value="ASPARTATE--TRNA LIGASE, MITOCHONDRIAL"/>
    <property type="match status" value="1"/>
</dbReference>
<evidence type="ECO:0000256" key="4">
    <source>
        <dbReference type="ARBA" id="ARBA00022840"/>
    </source>
</evidence>
<keyword evidence="3" id="KW-0547">Nucleotide-binding</keyword>
<accession>A0ABR1F7W6</accession>
<dbReference type="PROSITE" id="PS50862">
    <property type="entry name" value="AA_TRNA_LIGASE_II"/>
    <property type="match status" value="1"/>
</dbReference>
<dbReference type="Gene3D" id="2.40.50.140">
    <property type="entry name" value="Nucleic acid-binding proteins"/>
    <property type="match status" value="1"/>
</dbReference>
<name>A0ABR1F7W6_9ASCO</name>
<evidence type="ECO:0000259" key="8">
    <source>
        <dbReference type="PROSITE" id="PS50862"/>
    </source>
</evidence>
<comment type="similarity">
    <text evidence="1">Belongs to the class-II aminoacyl-tRNA synthetase family. Type 1 subfamily.</text>
</comment>
<keyword evidence="5" id="KW-0648">Protein biosynthesis</keyword>
<feature type="compositionally biased region" description="Basic and acidic residues" evidence="7">
    <location>
        <begin position="48"/>
        <end position="57"/>
    </location>
</feature>
<dbReference type="Pfam" id="PF00152">
    <property type="entry name" value="tRNA-synt_2"/>
    <property type="match status" value="1"/>
</dbReference>
<sequence length="708" mass="78904">MRTVSAAAIAARGIRSYGRIAQTRRKIGGGGGWGMVVVREYASSSSGRKTEGGEESGRTPSAYETRLSPSLMQRFLFKKATHSIAELYRDATIAASVASSSSSEPPKVVLHGWIDGAPRKMSKKLTFARLRGVQFDVDADEQNTIQLVQFRSGKEEVERDGEVLARMKQETPVCVEGTVSQHQGTNRYEVKIISITALNHPHDLASQVREAKEWDPKDRYLQLRTPQLQRALAIRSKAAKIVRDQFISLDGFTEVETPLLFRSTPEGAREFLVPSRANERKFYALPQSPQQYKQLLMAGGVHRYFQIAKCFRDEDLRADRQPEFTQVDLEMGFAGAEDVIDVVERCVARLWGEVRGAELQVPFPRMTYLEAMTRYGIDKPDVRGGMEIIDLSEFATATVHKDYPVFEILIYRPLPTSSPLPDPSPPPIYPTLRTPYVFQLDSPASVTTWLMQCQQKFNLELTSGDLTTTARAIAEKYDLRAGDVVYACTRQSMPFENPTPLGRERLQILRETGVLDNESFAPLWVVEFPLFTPLEKAEVVDGHIEFDYDSLTATHHPFTMPALDSLPQVMSAIESGEQVDPRTVLGQHYDLVLNGVEVGGGSTRIHDSLLQRLIMAHILRIPHVEPDPHAAQPRNPFTHLLTALSMGCPPHAGLALGFDRVCAMLAGSESIRDVIAFPKTHTGADPLVGSPSEVTDAALDVYHLRRKR</sequence>
<dbReference type="InterPro" id="IPR004524">
    <property type="entry name" value="Asp-tRNA-ligase_1"/>
</dbReference>
<dbReference type="InterPro" id="IPR012340">
    <property type="entry name" value="NA-bd_OB-fold"/>
</dbReference>
<proteinExistence type="inferred from homology"/>
<dbReference type="RefSeq" id="XP_064768953.1">
    <property type="nucleotide sequence ID" value="XM_064914091.1"/>
</dbReference>
<evidence type="ECO:0000256" key="7">
    <source>
        <dbReference type="SAM" id="MobiDB-lite"/>
    </source>
</evidence>
<evidence type="ECO:0000313" key="10">
    <source>
        <dbReference type="Proteomes" id="UP001498771"/>
    </source>
</evidence>
<evidence type="ECO:0000256" key="5">
    <source>
        <dbReference type="ARBA" id="ARBA00022917"/>
    </source>
</evidence>
<dbReference type="NCBIfam" id="NF001750">
    <property type="entry name" value="PRK00476.1"/>
    <property type="match status" value="1"/>
</dbReference>
<dbReference type="EMBL" id="JBBJBU010000004">
    <property type="protein sequence ID" value="KAK7205920.1"/>
    <property type="molecule type" value="Genomic_DNA"/>
</dbReference>
<evidence type="ECO:0000256" key="1">
    <source>
        <dbReference type="ARBA" id="ARBA00006303"/>
    </source>
</evidence>
<dbReference type="InterPro" id="IPR002312">
    <property type="entry name" value="Asp/Asn-tRNA-synth_IIb"/>
</dbReference>
<keyword evidence="6" id="KW-0030">Aminoacyl-tRNA synthetase</keyword>
<dbReference type="HAMAP" id="MF_00044">
    <property type="entry name" value="Asp_tRNA_synth_type1"/>
    <property type="match status" value="1"/>
</dbReference>
<organism evidence="9 10">
    <name type="scientific">Myxozyma melibiosi</name>
    <dbReference type="NCBI Taxonomy" id="54550"/>
    <lineage>
        <taxon>Eukaryota</taxon>
        <taxon>Fungi</taxon>
        <taxon>Dikarya</taxon>
        <taxon>Ascomycota</taxon>
        <taxon>Saccharomycotina</taxon>
        <taxon>Lipomycetes</taxon>
        <taxon>Lipomycetales</taxon>
        <taxon>Lipomycetaceae</taxon>
        <taxon>Myxozyma</taxon>
    </lineage>
</organism>
<keyword evidence="2" id="KW-0436">Ligase</keyword>
<dbReference type="InterPro" id="IPR045864">
    <property type="entry name" value="aa-tRNA-synth_II/BPL/LPL"/>
</dbReference>
<evidence type="ECO:0000256" key="2">
    <source>
        <dbReference type="ARBA" id="ARBA00022598"/>
    </source>
</evidence>
<dbReference type="SUPFAM" id="SSF55681">
    <property type="entry name" value="Class II aaRS and biotin synthetases"/>
    <property type="match status" value="1"/>
</dbReference>
<keyword evidence="4" id="KW-0067">ATP-binding</keyword>
<dbReference type="GeneID" id="90039603"/>
<dbReference type="Gene3D" id="3.30.930.10">
    <property type="entry name" value="Bira Bifunctional Protein, Domain 2"/>
    <property type="match status" value="1"/>
</dbReference>
<dbReference type="PANTHER" id="PTHR22594">
    <property type="entry name" value="ASPARTYL/LYSYL-TRNA SYNTHETASE"/>
    <property type="match status" value="1"/>
</dbReference>
<dbReference type="PRINTS" id="PR01042">
    <property type="entry name" value="TRNASYNTHASP"/>
</dbReference>
<feature type="region of interest" description="Disordered" evidence="7">
    <location>
        <begin position="44"/>
        <end position="64"/>
    </location>
</feature>
<dbReference type="InterPro" id="IPR006195">
    <property type="entry name" value="aa-tRNA-synth_II"/>
</dbReference>
<feature type="domain" description="Aminoacyl-transfer RNA synthetases class-II family profile" evidence="8">
    <location>
        <begin position="232"/>
        <end position="678"/>
    </location>
</feature>
<evidence type="ECO:0000313" key="9">
    <source>
        <dbReference type="EMBL" id="KAK7205920.1"/>
    </source>
</evidence>
<dbReference type="Proteomes" id="UP001498771">
    <property type="component" value="Unassembled WGS sequence"/>
</dbReference>
<dbReference type="Gene3D" id="3.30.1360.30">
    <property type="entry name" value="GAD-like domain"/>
    <property type="match status" value="1"/>
</dbReference>
<dbReference type="InterPro" id="IPR004115">
    <property type="entry name" value="GAD-like_sf"/>
</dbReference>
<gene>
    <name evidence="9" type="ORF">BZA70DRAFT_289100</name>
</gene>
<reference evidence="9 10" key="1">
    <citation type="submission" date="2024-03" db="EMBL/GenBank/DDBJ databases">
        <title>Genome-scale model development and genomic sequencing of the oleaginous clade Lipomyces.</title>
        <authorList>
            <consortium name="Lawrence Berkeley National Laboratory"/>
            <person name="Czajka J.J."/>
            <person name="Han Y."/>
            <person name="Kim J."/>
            <person name="Mondo S.J."/>
            <person name="Hofstad B.A."/>
            <person name="Robles A."/>
            <person name="Haridas S."/>
            <person name="Riley R."/>
            <person name="LaButti K."/>
            <person name="Pangilinan J."/>
            <person name="Andreopoulos W."/>
            <person name="Lipzen A."/>
            <person name="Yan J."/>
            <person name="Wang M."/>
            <person name="Ng V."/>
            <person name="Grigoriev I.V."/>
            <person name="Spatafora J.W."/>
            <person name="Magnuson J.K."/>
            <person name="Baker S.E."/>
            <person name="Pomraning K.R."/>
        </authorList>
    </citation>
    <scope>NUCLEOTIDE SEQUENCE [LARGE SCALE GENOMIC DNA]</scope>
    <source>
        <strain evidence="9 10">Phaff 52-87</strain>
    </source>
</reference>
<comment type="caution">
    <text evidence="9">The sequence shown here is derived from an EMBL/GenBank/DDBJ whole genome shotgun (WGS) entry which is preliminary data.</text>
</comment>
<evidence type="ECO:0000256" key="6">
    <source>
        <dbReference type="ARBA" id="ARBA00023146"/>
    </source>
</evidence>
<protein>
    <recommendedName>
        <fullName evidence="8">Aminoacyl-transfer RNA synthetases class-II family profile domain-containing protein</fullName>
    </recommendedName>
</protein>